<evidence type="ECO:0000256" key="3">
    <source>
        <dbReference type="ARBA" id="ARBA00022679"/>
    </source>
</evidence>
<dbReference type="Gramene" id="Ma09_t20420.1">
    <property type="protein sequence ID" value="Ma09_p20420.1"/>
    <property type="gene ID" value="Ma09_g20420"/>
</dbReference>
<evidence type="ECO:0000256" key="1">
    <source>
        <dbReference type="ARBA" id="ARBA00000900"/>
    </source>
</evidence>
<evidence type="ECO:0000256" key="4">
    <source>
        <dbReference type="ARBA" id="ARBA00022723"/>
    </source>
</evidence>
<dbReference type="Proteomes" id="UP000012960">
    <property type="component" value="Unplaced"/>
</dbReference>
<dbReference type="EMBL" id="HG996474">
    <property type="protein sequence ID" value="CAG1835962.1"/>
    <property type="molecule type" value="Genomic_DNA"/>
</dbReference>
<dbReference type="EnsemblPlants" id="Ma09_t20420.1">
    <property type="protein sequence ID" value="Ma09_p20420.1"/>
    <property type="gene ID" value="Ma09_g20420"/>
</dbReference>
<protein>
    <recommendedName>
        <fullName evidence="2">RING-type E3 ubiquitin transferase</fullName>
        <ecNumber evidence="2">2.3.2.27</ecNumber>
    </recommendedName>
</protein>
<evidence type="ECO:0000313" key="11">
    <source>
        <dbReference type="Proteomes" id="UP000012960"/>
    </source>
</evidence>
<keyword evidence="8" id="KW-1133">Transmembrane helix</keyword>
<keyword evidence="8" id="KW-0472">Membrane</keyword>
<evidence type="ECO:0000256" key="2">
    <source>
        <dbReference type="ARBA" id="ARBA00012483"/>
    </source>
</evidence>
<evidence type="ECO:0000256" key="5">
    <source>
        <dbReference type="ARBA" id="ARBA00022771"/>
    </source>
</evidence>
<dbReference type="PANTHER" id="PTHR46463:SF89">
    <property type="entry name" value="E3 UBIQUITIN-PROTEIN LIGASE RHB1A-RELATED"/>
    <property type="match status" value="1"/>
</dbReference>
<evidence type="ECO:0000313" key="9">
    <source>
        <dbReference type="EMBL" id="CAG1835962.1"/>
    </source>
</evidence>
<dbReference type="GO" id="GO:0004842">
    <property type="term" value="F:ubiquitin-protein transferase activity"/>
    <property type="evidence" value="ECO:0000318"/>
    <property type="project" value="GO_Central"/>
</dbReference>
<dbReference type="PANTHER" id="PTHR46463">
    <property type="entry name" value="ZINC FINGER, RING/FYVE/PHD-TYPE"/>
    <property type="match status" value="1"/>
</dbReference>
<feature type="transmembrane region" description="Helical" evidence="8">
    <location>
        <begin position="252"/>
        <end position="277"/>
    </location>
</feature>
<evidence type="ECO:0000256" key="6">
    <source>
        <dbReference type="ARBA" id="ARBA00022786"/>
    </source>
</evidence>
<keyword evidence="4" id="KW-0479">Metal-binding</keyword>
<reference evidence="9" key="1">
    <citation type="submission" date="2021-03" db="EMBL/GenBank/DDBJ databases">
        <authorList>
            <consortium name="Genoscope - CEA"/>
            <person name="William W."/>
        </authorList>
    </citation>
    <scope>NUCLEOTIDE SEQUENCE</scope>
    <source>
        <strain evidence="9">Doubled-haploid Pahang</strain>
    </source>
</reference>
<keyword evidence="3" id="KW-0808">Transferase</keyword>
<dbReference type="InParanoid" id="A0A804KLR8"/>
<comment type="catalytic activity">
    <reaction evidence="1">
        <text>S-ubiquitinyl-[E2 ubiquitin-conjugating enzyme]-L-cysteine + [acceptor protein]-L-lysine = [E2 ubiquitin-conjugating enzyme]-L-cysteine + N(6)-ubiquitinyl-[acceptor protein]-L-lysine.</text>
        <dbReference type="EC" id="2.3.2.27"/>
    </reaction>
</comment>
<reference evidence="10" key="2">
    <citation type="submission" date="2021-05" db="UniProtKB">
        <authorList>
            <consortium name="EnsemblPlants"/>
        </authorList>
    </citation>
    <scope>IDENTIFICATION</scope>
    <source>
        <strain evidence="10">subsp. malaccensis</strain>
    </source>
</reference>
<name>A0A804KLR8_MUSAM</name>
<keyword evidence="5" id="KW-0863">Zinc-finger</keyword>
<proteinExistence type="predicted"/>
<sequence>MKNSRYVGVDEGGQLSSSLTIIYTIDATKMLLKLLHNLSLHTHHVIKKGWTKKADEDFSLCLLRWRKKPSPDISTLRVWNSVTPPVSPKLGEHEPLSSTNHGTLSAISSGLLVDTNLDTSAPNTYQAPPAPLPYDLGLASSQTLARAVDSCGSKNDHIQLANSQTTGETNDTLKTSDCKNKTDCEQNSRRITEDEVSKPIISPTEEDVCPICLEDYDVQNPRVMTNVNTISICLVFLNGWREVIPVRSVIKIYYFNLYLQVQFHLFLCSIGILHLYLCL</sequence>
<accession>A0A804KLR8</accession>
<dbReference type="AlphaFoldDB" id="A0A804KLR8"/>
<keyword evidence="6" id="KW-0833">Ubl conjugation pathway</keyword>
<organism evidence="10 11">
    <name type="scientific">Musa acuminata subsp. malaccensis</name>
    <name type="common">Wild banana</name>
    <name type="synonym">Musa malaccensis</name>
    <dbReference type="NCBI Taxonomy" id="214687"/>
    <lineage>
        <taxon>Eukaryota</taxon>
        <taxon>Viridiplantae</taxon>
        <taxon>Streptophyta</taxon>
        <taxon>Embryophyta</taxon>
        <taxon>Tracheophyta</taxon>
        <taxon>Spermatophyta</taxon>
        <taxon>Magnoliopsida</taxon>
        <taxon>Liliopsida</taxon>
        <taxon>Zingiberales</taxon>
        <taxon>Musaceae</taxon>
        <taxon>Musa</taxon>
    </lineage>
</organism>
<dbReference type="GO" id="GO:0061630">
    <property type="term" value="F:ubiquitin protein ligase activity"/>
    <property type="evidence" value="ECO:0007669"/>
    <property type="project" value="UniProtKB-EC"/>
</dbReference>
<gene>
    <name evidence="9" type="ORF">GSMUA_239310.1</name>
</gene>
<evidence type="ECO:0000313" key="10">
    <source>
        <dbReference type="EnsemblPlants" id="Ma09_p20420.1"/>
    </source>
</evidence>
<dbReference type="EC" id="2.3.2.27" evidence="2"/>
<evidence type="ECO:0000256" key="7">
    <source>
        <dbReference type="ARBA" id="ARBA00022833"/>
    </source>
</evidence>
<keyword evidence="7" id="KW-0862">Zinc</keyword>
<dbReference type="GO" id="GO:0008270">
    <property type="term" value="F:zinc ion binding"/>
    <property type="evidence" value="ECO:0007669"/>
    <property type="project" value="UniProtKB-KW"/>
</dbReference>
<keyword evidence="11" id="KW-1185">Reference proteome</keyword>
<keyword evidence="8" id="KW-0812">Transmembrane</keyword>
<evidence type="ECO:0000256" key="8">
    <source>
        <dbReference type="SAM" id="Phobius"/>
    </source>
</evidence>